<protein>
    <submittedName>
        <fullName evidence="1">Uncharacterized protein</fullName>
    </submittedName>
</protein>
<accession>A0A0F9FCT7</accession>
<proteinExistence type="predicted"/>
<evidence type="ECO:0000313" key="1">
    <source>
        <dbReference type="EMBL" id="KKL55100.1"/>
    </source>
</evidence>
<dbReference type="AlphaFoldDB" id="A0A0F9FCT7"/>
<sequence length="28" mass="2889">MSSNAAAHFFSTPSAIANGRYFSNVSGP</sequence>
<gene>
    <name evidence="1" type="ORF">LCGC14_2258810</name>
</gene>
<name>A0A0F9FCT7_9ZZZZ</name>
<dbReference type="EMBL" id="LAZR01030962">
    <property type="protein sequence ID" value="KKL55100.1"/>
    <property type="molecule type" value="Genomic_DNA"/>
</dbReference>
<feature type="non-terminal residue" evidence="1">
    <location>
        <position position="28"/>
    </location>
</feature>
<organism evidence="1">
    <name type="scientific">marine sediment metagenome</name>
    <dbReference type="NCBI Taxonomy" id="412755"/>
    <lineage>
        <taxon>unclassified sequences</taxon>
        <taxon>metagenomes</taxon>
        <taxon>ecological metagenomes</taxon>
    </lineage>
</organism>
<reference evidence="1" key="1">
    <citation type="journal article" date="2015" name="Nature">
        <title>Complex archaea that bridge the gap between prokaryotes and eukaryotes.</title>
        <authorList>
            <person name="Spang A."/>
            <person name="Saw J.H."/>
            <person name="Jorgensen S.L."/>
            <person name="Zaremba-Niedzwiedzka K."/>
            <person name="Martijn J."/>
            <person name="Lind A.E."/>
            <person name="van Eijk R."/>
            <person name="Schleper C."/>
            <person name="Guy L."/>
            <person name="Ettema T.J."/>
        </authorList>
    </citation>
    <scope>NUCLEOTIDE SEQUENCE</scope>
</reference>
<comment type="caution">
    <text evidence="1">The sequence shown here is derived from an EMBL/GenBank/DDBJ whole genome shotgun (WGS) entry which is preliminary data.</text>
</comment>